<keyword evidence="1" id="KW-0812">Transmembrane</keyword>
<dbReference type="AlphaFoldDB" id="A0A136Q0B7"/>
<evidence type="ECO:0000313" key="3">
    <source>
        <dbReference type="Proteomes" id="UP000070366"/>
    </source>
</evidence>
<organism evidence="2 3">
    <name type="scientific">Christensenella minuta</name>
    <dbReference type="NCBI Taxonomy" id="626937"/>
    <lineage>
        <taxon>Bacteria</taxon>
        <taxon>Bacillati</taxon>
        <taxon>Bacillota</taxon>
        <taxon>Clostridia</taxon>
        <taxon>Christensenellales</taxon>
        <taxon>Christensenellaceae</taxon>
        <taxon>Christensenella</taxon>
    </lineage>
</organism>
<protein>
    <submittedName>
        <fullName evidence="2">Uncharacterized protein</fullName>
    </submittedName>
</protein>
<keyword evidence="1" id="KW-1133">Transmembrane helix</keyword>
<keyword evidence="3" id="KW-1185">Reference proteome</keyword>
<feature type="transmembrane region" description="Helical" evidence="1">
    <location>
        <begin position="12"/>
        <end position="32"/>
    </location>
</feature>
<comment type="caution">
    <text evidence="2">The sequence shown here is derived from an EMBL/GenBank/DDBJ whole genome shotgun (WGS) entry which is preliminary data.</text>
</comment>
<dbReference type="EMBL" id="LSZW01000067">
    <property type="protein sequence ID" value="KXK64115.1"/>
    <property type="molecule type" value="Genomic_DNA"/>
</dbReference>
<keyword evidence="1" id="KW-0472">Membrane</keyword>
<proteinExistence type="predicted"/>
<accession>A0A136Q0B7</accession>
<evidence type="ECO:0000313" key="2">
    <source>
        <dbReference type="EMBL" id="KXK64115.1"/>
    </source>
</evidence>
<reference evidence="2 3" key="1">
    <citation type="submission" date="2016-02" db="EMBL/GenBank/DDBJ databases">
        <authorList>
            <person name="Wen L."/>
            <person name="He K."/>
            <person name="Yang H."/>
        </authorList>
    </citation>
    <scope>NUCLEOTIDE SEQUENCE [LARGE SCALE GENOMIC DNA]</scope>
    <source>
        <strain evidence="2 3">DSM 22607</strain>
    </source>
</reference>
<gene>
    <name evidence="2" type="ORF">HMPREF3293_03163</name>
</gene>
<sequence>MIFFDKLPNISNISFSFLLFHLVCLCFDYNCMHFVCQPNFHKKFKILFSFFLPWFYQLYSPY</sequence>
<name>A0A136Q0B7_9FIRM</name>
<dbReference type="Proteomes" id="UP000070366">
    <property type="component" value="Unassembled WGS sequence"/>
</dbReference>
<evidence type="ECO:0000256" key="1">
    <source>
        <dbReference type="SAM" id="Phobius"/>
    </source>
</evidence>
<dbReference type="STRING" id="626937.HMPREF3293_03163"/>